<dbReference type="STRING" id="640938.TR210_1099"/>
<dbReference type="SUPFAM" id="SSF81340">
    <property type="entry name" value="Clc chloride channel"/>
    <property type="match status" value="1"/>
</dbReference>
<dbReference type="PANTHER" id="PTHR43427:SF12">
    <property type="entry name" value="CHLORIDE TRANSPORTER"/>
    <property type="match status" value="1"/>
</dbReference>
<dbReference type="Proteomes" id="UP000076878">
    <property type="component" value="Unassembled WGS sequence"/>
</dbReference>
<feature type="transmembrane region" description="Helical" evidence="5">
    <location>
        <begin position="318"/>
        <end position="337"/>
    </location>
</feature>
<feature type="transmembrane region" description="Helical" evidence="5">
    <location>
        <begin position="376"/>
        <end position="395"/>
    </location>
</feature>
<evidence type="ECO:0000256" key="4">
    <source>
        <dbReference type="ARBA" id="ARBA00023136"/>
    </source>
</evidence>
<sequence>MRQIKSAVYQEIFFYGIAAIVMGILVGALDALFGEVLILITQFRGHHVAVLLPFLAIAGLAIVYVYQKFGKNSSKGMGLVFTAGNKQDEEIPKRLVPLVIGGTWLTHLFGGSAGREGVAVQIGATVGYTFGKKLPFQDAKKILLVAGMAAGFAGLFQTPMAATFFALEVLMVGAIEYRALFPAAISAFAAAYTSHFFGLEKFSVDLDVAVPVDLAFAIKVIVLGIVFGAVGGVFAKLLKITKSWMAQKITDPYRRIFVVGVLLTIVLLALHMGRYSGLGTNLISASFQEGTIYGYDWVLKLVLTIVTLAAGFQGGEVTPLFSIGASLGYWLAPVFGLPPEMVAALGYASVFASATNTFIAPVFIGVEVFGYDTLPYFFAIVSVAYVFNSGHSIYAQEKMKSDYLQ</sequence>
<dbReference type="EMBL" id="FJNB01000006">
    <property type="protein sequence ID" value="CZQ92998.1"/>
    <property type="molecule type" value="Genomic_DNA"/>
</dbReference>
<name>A0A143YN14_9LACT</name>
<evidence type="ECO:0000313" key="6">
    <source>
        <dbReference type="EMBL" id="CZQ92998.1"/>
    </source>
</evidence>
<dbReference type="Proteomes" id="UP000199280">
    <property type="component" value="Unassembled WGS sequence"/>
</dbReference>
<feature type="transmembrane region" description="Helical" evidence="5">
    <location>
        <begin position="344"/>
        <end position="364"/>
    </location>
</feature>
<dbReference type="InterPro" id="IPR050368">
    <property type="entry name" value="ClC-type_chloride_channel"/>
</dbReference>
<evidence type="ECO:0000313" key="7">
    <source>
        <dbReference type="EMBL" id="SEI92877.1"/>
    </source>
</evidence>
<feature type="transmembrane region" description="Helical" evidence="5">
    <location>
        <begin position="294"/>
        <end position="312"/>
    </location>
</feature>
<dbReference type="RefSeq" id="WP_068622372.1">
    <property type="nucleotide sequence ID" value="NZ_FJNB01000006.1"/>
</dbReference>
<evidence type="ECO:0000256" key="2">
    <source>
        <dbReference type="ARBA" id="ARBA00022692"/>
    </source>
</evidence>
<evidence type="ECO:0000256" key="1">
    <source>
        <dbReference type="ARBA" id="ARBA00004141"/>
    </source>
</evidence>
<evidence type="ECO:0000313" key="8">
    <source>
        <dbReference type="Proteomes" id="UP000076878"/>
    </source>
</evidence>
<dbReference type="Gene3D" id="1.10.3080.10">
    <property type="entry name" value="Clc chloride channel"/>
    <property type="match status" value="1"/>
</dbReference>
<evidence type="ECO:0000256" key="5">
    <source>
        <dbReference type="SAM" id="Phobius"/>
    </source>
</evidence>
<dbReference type="GO" id="GO:0015108">
    <property type="term" value="F:chloride transmembrane transporter activity"/>
    <property type="evidence" value="ECO:0007669"/>
    <property type="project" value="InterPro"/>
</dbReference>
<gene>
    <name evidence="7" type="ORF">SAMN05216375_10551</name>
    <name evidence="6" type="ORF">TR210_1099</name>
</gene>
<evidence type="ECO:0000313" key="9">
    <source>
        <dbReference type="Proteomes" id="UP000199280"/>
    </source>
</evidence>
<reference evidence="7 9" key="2">
    <citation type="submission" date="2016-10" db="EMBL/GenBank/DDBJ databases">
        <authorList>
            <person name="Varghese N."/>
            <person name="Submissions S."/>
        </authorList>
    </citation>
    <scope>NUCLEOTIDE SEQUENCE [LARGE SCALE GENOMIC DNA]</scope>
    <source>
        <strain evidence="7 9">DSM 22150</strain>
    </source>
</reference>
<feature type="transmembrane region" description="Helical" evidence="5">
    <location>
        <begin position="46"/>
        <end position="66"/>
    </location>
</feature>
<organism evidence="6 8">
    <name type="scientific">Trichococcus ilyis</name>
    <dbReference type="NCBI Taxonomy" id="640938"/>
    <lineage>
        <taxon>Bacteria</taxon>
        <taxon>Bacillati</taxon>
        <taxon>Bacillota</taxon>
        <taxon>Bacilli</taxon>
        <taxon>Lactobacillales</taxon>
        <taxon>Carnobacteriaceae</taxon>
        <taxon>Trichococcus</taxon>
    </lineage>
</organism>
<dbReference type="AlphaFoldDB" id="A0A143YN14"/>
<keyword evidence="9" id="KW-1185">Reference proteome</keyword>
<dbReference type="Pfam" id="PF00654">
    <property type="entry name" value="Voltage_CLC"/>
    <property type="match status" value="1"/>
</dbReference>
<dbReference type="OrthoDB" id="9767361at2"/>
<dbReference type="PANTHER" id="PTHR43427">
    <property type="entry name" value="CHLORIDE CHANNEL PROTEIN CLC-E"/>
    <property type="match status" value="1"/>
</dbReference>
<dbReference type="EMBL" id="FNYT01000005">
    <property type="protein sequence ID" value="SEI92877.1"/>
    <property type="molecule type" value="Genomic_DNA"/>
</dbReference>
<feature type="transmembrane region" description="Helical" evidence="5">
    <location>
        <begin position="211"/>
        <end position="235"/>
    </location>
</feature>
<feature type="transmembrane region" description="Helical" evidence="5">
    <location>
        <begin position="255"/>
        <end position="273"/>
    </location>
</feature>
<reference evidence="6 8" key="1">
    <citation type="submission" date="2016-02" db="EMBL/GenBank/DDBJ databases">
        <authorList>
            <person name="Wen L."/>
            <person name="He K."/>
            <person name="Yang H."/>
        </authorList>
    </citation>
    <scope>NUCLEOTIDE SEQUENCE [LARGE SCALE GENOMIC DNA]</scope>
    <source>
        <strain evidence="6">Trichococcus_R210</strain>
    </source>
</reference>
<keyword evidence="4 5" id="KW-0472">Membrane</keyword>
<dbReference type="InterPro" id="IPR001807">
    <property type="entry name" value="ClC"/>
</dbReference>
<keyword evidence="3 5" id="KW-1133">Transmembrane helix</keyword>
<dbReference type="GO" id="GO:0016020">
    <property type="term" value="C:membrane"/>
    <property type="evidence" value="ECO:0007669"/>
    <property type="project" value="UniProtKB-SubCell"/>
</dbReference>
<comment type="subcellular location">
    <subcellularLocation>
        <location evidence="1">Membrane</location>
        <topology evidence="1">Multi-pass membrane protein</topology>
    </subcellularLocation>
</comment>
<accession>A0A143YN14</accession>
<feature type="transmembrane region" description="Helical" evidence="5">
    <location>
        <begin position="142"/>
        <end position="167"/>
    </location>
</feature>
<evidence type="ECO:0000256" key="3">
    <source>
        <dbReference type="ARBA" id="ARBA00022989"/>
    </source>
</evidence>
<protein>
    <submittedName>
        <fullName evidence="6">Chloride channel voltage gated</fullName>
    </submittedName>
    <submittedName>
        <fullName evidence="7">H+/Cl-antiporter ClcA</fullName>
    </submittedName>
</protein>
<keyword evidence="2 5" id="KW-0812">Transmembrane</keyword>
<proteinExistence type="predicted"/>
<feature type="transmembrane region" description="Helical" evidence="5">
    <location>
        <begin position="12"/>
        <end position="40"/>
    </location>
</feature>
<dbReference type="InterPro" id="IPR014743">
    <property type="entry name" value="Cl-channel_core"/>
</dbReference>